<evidence type="ECO:0000313" key="4">
    <source>
        <dbReference type="Proteomes" id="UP000252085"/>
    </source>
</evidence>
<feature type="domain" description="Contractile injection system tube protein N-terminal" evidence="2">
    <location>
        <begin position="16"/>
        <end position="159"/>
    </location>
</feature>
<proteinExistence type="predicted"/>
<evidence type="ECO:0000259" key="2">
    <source>
        <dbReference type="Pfam" id="PF19266"/>
    </source>
</evidence>
<dbReference type="AlphaFoldDB" id="A0A367RTQ0"/>
<dbReference type="EMBL" id="LXQE01000085">
    <property type="protein sequence ID" value="RCJ39966.1"/>
    <property type="molecule type" value="Genomic_DNA"/>
</dbReference>
<sequence length="187" mass="21062">MASPTIIVIQKRQPQLEKAKLVAYNSEAPDIELMFNPTDISFSRTVKWESKDGNRGTTLLPKVNFSGVEPYKFTLKQLLYDTYETKESVMKKYIDKIKKGVETISKATDKRPPVYIFTWGNEYFYCVITSLTYTLNMFLSDGTPVRALVDIALQEVDKNNLPGGRESASTGNARAGDQKGQTLSKTK</sequence>
<dbReference type="Pfam" id="PF19266">
    <property type="entry name" value="CIS_tube"/>
    <property type="match status" value="1"/>
</dbReference>
<protein>
    <recommendedName>
        <fullName evidence="2">Contractile injection system tube protein N-terminal domain-containing protein</fullName>
    </recommendedName>
</protein>
<organism evidence="3 4">
    <name type="scientific">Nostoc punctiforme NIES-2108</name>
    <dbReference type="NCBI Taxonomy" id="1356359"/>
    <lineage>
        <taxon>Bacteria</taxon>
        <taxon>Bacillati</taxon>
        <taxon>Cyanobacteriota</taxon>
        <taxon>Cyanophyceae</taxon>
        <taxon>Nostocales</taxon>
        <taxon>Nostocaceae</taxon>
        <taxon>Nostoc</taxon>
    </lineage>
</organism>
<reference evidence="3 4" key="1">
    <citation type="submission" date="2016-04" db="EMBL/GenBank/DDBJ databases">
        <authorList>
            <person name="Evans L.H."/>
            <person name="Alamgir A."/>
            <person name="Owens N."/>
            <person name="Weber N.D."/>
            <person name="Virtaneva K."/>
            <person name="Barbian K."/>
            <person name="Babar A."/>
            <person name="Rosenke K."/>
        </authorList>
    </citation>
    <scope>NUCLEOTIDE SEQUENCE [LARGE SCALE GENOMIC DNA]</scope>
    <source>
        <strain evidence="3">NIES-2108</strain>
    </source>
</reference>
<dbReference type="InterPro" id="IPR045361">
    <property type="entry name" value="CIS_tube_prot_N"/>
</dbReference>
<evidence type="ECO:0000313" key="3">
    <source>
        <dbReference type="EMBL" id="RCJ39966.1"/>
    </source>
</evidence>
<dbReference type="Proteomes" id="UP000252085">
    <property type="component" value="Unassembled WGS sequence"/>
</dbReference>
<comment type="caution">
    <text evidence="3">The sequence shown here is derived from an EMBL/GenBank/DDBJ whole genome shotgun (WGS) entry which is preliminary data.</text>
</comment>
<name>A0A367RTQ0_NOSPU</name>
<accession>A0A367RTQ0</accession>
<gene>
    <name evidence="3" type="ORF">A6769_05265</name>
</gene>
<evidence type="ECO:0000256" key="1">
    <source>
        <dbReference type="SAM" id="MobiDB-lite"/>
    </source>
</evidence>
<feature type="region of interest" description="Disordered" evidence="1">
    <location>
        <begin position="160"/>
        <end position="187"/>
    </location>
</feature>